<organism evidence="1 2">
    <name type="scientific">Vavraia culicis (isolate floridensis)</name>
    <name type="common">Microsporidian parasite</name>
    <dbReference type="NCBI Taxonomy" id="948595"/>
    <lineage>
        <taxon>Eukaryota</taxon>
        <taxon>Fungi</taxon>
        <taxon>Fungi incertae sedis</taxon>
        <taxon>Microsporidia</taxon>
        <taxon>Pleistophoridae</taxon>
        <taxon>Vavraia</taxon>
    </lineage>
</organism>
<evidence type="ECO:0000313" key="1">
    <source>
        <dbReference type="EMBL" id="ELA48327.1"/>
    </source>
</evidence>
<sequence>MDEIREHEIIKRTVRIKRHAARIKFDLQAKNNDFEGACGQALTHVMFRMPAIKDYSLFYRLLSFHYTSTSSSIPQMAYFGLKIAPITVLPAEETALPPMS</sequence>
<dbReference type="Proteomes" id="UP000011081">
    <property type="component" value="Unassembled WGS sequence"/>
</dbReference>
<protein>
    <submittedName>
        <fullName evidence="1">Uncharacterized protein</fullName>
    </submittedName>
</protein>
<dbReference type="RefSeq" id="XP_008073184.1">
    <property type="nucleotide sequence ID" value="XM_008074993.1"/>
</dbReference>
<accession>L2GYA4</accession>
<dbReference type="AlphaFoldDB" id="L2GYA4"/>
<proteinExistence type="predicted"/>
<dbReference type="HOGENOM" id="CLU_2308193_0_0_1"/>
<dbReference type="GeneID" id="19878054"/>
<dbReference type="EMBL" id="GL877405">
    <property type="protein sequence ID" value="ELA48327.1"/>
    <property type="molecule type" value="Genomic_DNA"/>
</dbReference>
<keyword evidence="2" id="KW-1185">Reference proteome</keyword>
<gene>
    <name evidence="1" type="ORF">VCUG_00163</name>
</gene>
<name>L2GYA4_VAVCU</name>
<reference evidence="2" key="1">
    <citation type="submission" date="2011-03" db="EMBL/GenBank/DDBJ databases">
        <title>The genome sequence of Vavraia culicis strain floridensis.</title>
        <authorList>
            <consortium name="The Broad Institute Genome Sequencing Platform"/>
            <person name="Cuomo C."/>
            <person name="Becnel J."/>
            <person name="Sanscrainte N."/>
            <person name="Young S.K."/>
            <person name="Zeng Q."/>
            <person name="Gargeya S."/>
            <person name="Fitzgerald M."/>
            <person name="Haas B."/>
            <person name="Abouelleil A."/>
            <person name="Alvarado L."/>
            <person name="Arachchi H.M."/>
            <person name="Berlin A."/>
            <person name="Chapman S.B."/>
            <person name="Gearin G."/>
            <person name="Goldberg J."/>
            <person name="Griggs A."/>
            <person name="Gujja S."/>
            <person name="Hansen M."/>
            <person name="Heiman D."/>
            <person name="Howarth C."/>
            <person name="Larimer J."/>
            <person name="Lui A."/>
            <person name="MacDonald P.J.P."/>
            <person name="McCowen C."/>
            <person name="Montmayeur A."/>
            <person name="Murphy C."/>
            <person name="Neiman D."/>
            <person name="Pearson M."/>
            <person name="Priest M."/>
            <person name="Roberts A."/>
            <person name="Saif S."/>
            <person name="Shea T."/>
            <person name="Sisk P."/>
            <person name="Stolte C."/>
            <person name="Sykes S."/>
            <person name="Wortman J."/>
            <person name="Nusbaum C."/>
            <person name="Birren B."/>
        </authorList>
    </citation>
    <scope>NUCLEOTIDE SEQUENCE [LARGE SCALE GENOMIC DNA]</scope>
    <source>
        <strain evidence="2">floridensis</strain>
    </source>
</reference>
<dbReference type="InParanoid" id="L2GYA4"/>
<evidence type="ECO:0000313" key="2">
    <source>
        <dbReference type="Proteomes" id="UP000011081"/>
    </source>
</evidence>
<dbReference type="VEuPathDB" id="MicrosporidiaDB:VCUG_00163"/>